<name>A0AAV7VZW5_PLEWA</name>
<gene>
    <name evidence="1" type="ORF">NDU88_002504</name>
</gene>
<keyword evidence="2" id="KW-1185">Reference proteome</keyword>
<evidence type="ECO:0000313" key="1">
    <source>
        <dbReference type="EMBL" id="KAJ1207112.1"/>
    </source>
</evidence>
<dbReference type="AlphaFoldDB" id="A0AAV7VZW5"/>
<dbReference type="Proteomes" id="UP001066276">
    <property type="component" value="Chromosome 1_2"/>
</dbReference>
<dbReference type="EMBL" id="JANPWB010000002">
    <property type="protein sequence ID" value="KAJ1207112.1"/>
    <property type="molecule type" value="Genomic_DNA"/>
</dbReference>
<reference evidence="1" key="1">
    <citation type="journal article" date="2022" name="bioRxiv">
        <title>Sequencing and chromosome-scale assembly of the giantPleurodeles waltlgenome.</title>
        <authorList>
            <person name="Brown T."/>
            <person name="Elewa A."/>
            <person name="Iarovenko S."/>
            <person name="Subramanian E."/>
            <person name="Araus A.J."/>
            <person name="Petzold A."/>
            <person name="Susuki M."/>
            <person name="Suzuki K.-i.T."/>
            <person name="Hayashi T."/>
            <person name="Toyoda A."/>
            <person name="Oliveira C."/>
            <person name="Osipova E."/>
            <person name="Leigh N.D."/>
            <person name="Simon A."/>
            <person name="Yun M.H."/>
        </authorList>
    </citation>
    <scope>NUCLEOTIDE SEQUENCE</scope>
    <source>
        <strain evidence="1">20211129_DDA</strain>
        <tissue evidence="1">Liver</tissue>
    </source>
</reference>
<organism evidence="1 2">
    <name type="scientific">Pleurodeles waltl</name>
    <name type="common">Iberian ribbed newt</name>
    <dbReference type="NCBI Taxonomy" id="8319"/>
    <lineage>
        <taxon>Eukaryota</taxon>
        <taxon>Metazoa</taxon>
        <taxon>Chordata</taxon>
        <taxon>Craniata</taxon>
        <taxon>Vertebrata</taxon>
        <taxon>Euteleostomi</taxon>
        <taxon>Amphibia</taxon>
        <taxon>Batrachia</taxon>
        <taxon>Caudata</taxon>
        <taxon>Salamandroidea</taxon>
        <taxon>Salamandridae</taxon>
        <taxon>Pleurodelinae</taxon>
        <taxon>Pleurodeles</taxon>
    </lineage>
</organism>
<comment type="caution">
    <text evidence="1">The sequence shown here is derived from an EMBL/GenBank/DDBJ whole genome shotgun (WGS) entry which is preliminary data.</text>
</comment>
<proteinExistence type="predicted"/>
<evidence type="ECO:0000313" key="2">
    <source>
        <dbReference type="Proteomes" id="UP001066276"/>
    </source>
</evidence>
<accession>A0AAV7VZW5</accession>
<protein>
    <submittedName>
        <fullName evidence="1">Uncharacterized protein</fullName>
    </submittedName>
</protein>
<sequence>MMWCDQSQVLEVKAVVILSQEHKVTACVVILGKGDVWCITLSVPREDGFHGDAVRESSREPRWRAARGRGRRLVAVINNGDAIIDGWGIYAINSL</sequence>